<proteinExistence type="predicted"/>
<evidence type="ECO:0000256" key="2">
    <source>
        <dbReference type="ARBA" id="ARBA00022692"/>
    </source>
</evidence>
<dbReference type="InterPro" id="IPR050671">
    <property type="entry name" value="CD300_family_receptors"/>
</dbReference>
<dbReference type="Ensembl" id="ENSSSCT00050078328.1">
    <property type="protein sequence ID" value="ENSSSCP00050033696.1"/>
    <property type="gene ID" value="ENSSSCG00050057431.1"/>
</dbReference>
<dbReference type="AlphaFoldDB" id="A0A8D1N2C9"/>
<dbReference type="Proteomes" id="UP000694571">
    <property type="component" value="Unplaced"/>
</dbReference>
<dbReference type="PANTHER" id="PTHR11860:SF4">
    <property type="entry name" value="TRANSMEMBRANE DOMAIN-CONTAINING PROTEIN TMIGD3"/>
    <property type="match status" value="1"/>
</dbReference>
<gene>
    <name evidence="7" type="primary">TMIGD3</name>
</gene>
<feature type="signal peptide" evidence="6">
    <location>
        <begin position="1"/>
        <end position="15"/>
    </location>
</feature>
<reference evidence="7" key="1">
    <citation type="submission" date="2025-08" db="UniProtKB">
        <authorList>
            <consortium name="Ensembl"/>
        </authorList>
    </citation>
    <scope>IDENTIFICATION</scope>
</reference>
<keyword evidence="5" id="KW-1133">Transmembrane helix</keyword>
<accession>A0A8D1N2C9</accession>
<keyword evidence="6" id="KW-0732">Signal</keyword>
<feature type="transmembrane region" description="Helical" evidence="5">
    <location>
        <begin position="334"/>
        <end position="357"/>
    </location>
</feature>
<organism evidence="7 8">
    <name type="scientific">Sus scrofa</name>
    <name type="common">Pig</name>
    <dbReference type="NCBI Taxonomy" id="9823"/>
    <lineage>
        <taxon>Eukaryota</taxon>
        <taxon>Metazoa</taxon>
        <taxon>Chordata</taxon>
        <taxon>Craniata</taxon>
        <taxon>Vertebrata</taxon>
        <taxon>Euteleostomi</taxon>
        <taxon>Mammalia</taxon>
        <taxon>Eutheria</taxon>
        <taxon>Laurasiatheria</taxon>
        <taxon>Artiodactyla</taxon>
        <taxon>Suina</taxon>
        <taxon>Suidae</taxon>
        <taxon>Sus</taxon>
    </lineage>
</organism>
<dbReference type="InterPro" id="IPR036179">
    <property type="entry name" value="Ig-like_dom_sf"/>
</dbReference>
<keyword evidence="3 5" id="KW-0472">Membrane</keyword>
<dbReference type="PANTHER" id="PTHR11860">
    <property type="entry name" value="POLYMERIC-IMMUNOGLOBULIN RECEPTOR"/>
    <property type="match status" value="1"/>
</dbReference>
<name>A0A8D1N2C9_PIG</name>
<dbReference type="GO" id="GO:0016020">
    <property type="term" value="C:membrane"/>
    <property type="evidence" value="ECO:0007669"/>
    <property type="project" value="UniProtKB-SubCell"/>
</dbReference>
<keyword evidence="2 5" id="KW-0812">Transmembrane</keyword>
<dbReference type="InterPro" id="IPR013783">
    <property type="entry name" value="Ig-like_fold"/>
</dbReference>
<sequence length="404" mass="44899">MGLFILLSLTVVSDAMVMDEKVKESFVLDTASAICHYDAHYKDHRKYWCRGYFRDYCNILAFTPNSTDRVVLQDTGNQLIITVSCLTKEDTGWYWCGIQRDFARDDMDFTELVVTDNRRALAKNFWSGKGKEPVRPSGRDPQQGALASAECAKYFLSTNSRSPRRSGVNWSVLPSGAGQPLQVLPLESGEEEAVWAPRVLLEPLPTQSPLACGTWVTSLPAKSRILKIRSLRSDRCCKKQSRPLDKPLQNPSTSCKWFHNLQGQIWSKGRCFLLRSAVGTRRVLGGSGTAQGDGGSLSKPGCGSFEAGRRRGVPRWSPKFLCPSLRASLPTRKLLLGTLLAESAAFLFFSLLWLLIISVSRRAVFFQAILSTKPVGKRTRGLKGHSGESPPGAREPRSHSARRF</sequence>
<evidence type="ECO:0000313" key="7">
    <source>
        <dbReference type="Ensembl" id="ENSSSCP00050033696.1"/>
    </source>
</evidence>
<feature type="chain" id="PRO_5034506356" evidence="6">
    <location>
        <begin position="16"/>
        <end position="404"/>
    </location>
</feature>
<evidence type="ECO:0000256" key="5">
    <source>
        <dbReference type="SAM" id="Phobius"/>
    </source>
</evidence>
<dbReference type="SUPFAM" id="SSF48726">
    <property type="entry name" value="Immunoglobulin"/>
    <property type="match status" value="1"/>
</dbReference>
<comment type="subcellular location">
    <subcellularLocation>
        <location evidence="1">Membrane</location>
    </subcellularLocation>
</comment>
<evidence type="ECO:0000256" key="6">
    <source>
        <dbReference type="SAM" id="SignalP"/>
    </source>
</evidence>
<dbReference type="Gene3D" id="2.60.40.10">
    <property type="entry name" value="Immunoglobulins"/>
    <property type="match status" value="1"/>
</dbReference>
<protein>
    <submittedName>
        <fullName evidence="7">Transmembrane and immunoglobulin domain containing 3</fullName>
    </submittedName>
</protein>
<feature type="region of interest" description="Disordered" evidence="4">
    <location>
        <begin position="377"/>
        <end position="404"/>
    </location>
</feature>
<evidence type="ECO:0000256" key="1">
    <source>
        <dbReference type="ARBA" id="ARBA00004370"/>
    </source>
</evidence>
<evidence type="ECO:0000256" key="3">
    <source>
        <dbReference type="ARBA" id="ARBA00023136"/>
    </source>
</evidence>
<evidence type="ECO:0000256" key="4">
    <source>
        <dbReference type="SAM" id="MobiDB-lite"/>
    </source>
</evidence>
<evidence type="ECO:0000313" key="8">
    <source>
        <dbReference type="Proteomes" id="UP000694571"/>
    </source>
</evidence>